<reference evidence="3" key="1">
    <citation type="submission" date="2019-03" db="EMBL/GenBank/DDBJ databases">
        <title>Long read genome sequence of the mycoparasitic Pythium oligandrum ATCC 38472 isolated from sugarbeet rhizosphere.</title>
        <authorList>
            <person name="Gaulin E."/>
        </authorList>
    </citation>
    <scope>NUCLEOTIDE SEQUENCE</scope>
    <source>
        <strain evidence="3">ATCC 38472_TT</strain>
    </source>
</reference>
<name>A0A8K1CFD1_PYTOL</name>
<feature type="compositionally biased region" description="Low complexity" evidence="2">
    <location>
        <begin position="573"/>
        <end position="588"/>
    </location>
</feature>
<dbReference type="EMBL" id="SPLM01000074">
    <property type="protein sequence ID" value="TMW62302.1"/>
    <property type="molecule type" value="Genomic_DNA"/>
</dbReference>
<gene>
    <name evidence="3" type="ORF">Poli38472_009795</name>
</gene>
<dbReference type="OrthoDB" id="196867at2759"/>
<dbReference type="AlphaFoldDB" id="A0A8K1CFD1"/>
<comment type="caution">
    <text evidence="3">The sequence shown here is derived from an EMBL/GenBank/DDBJ whole genome shotgun (WGS) entry which is preliminary data.</text>
</comment>
<proteinExistence type="predicted"/>
<sequence>MVTTSTPPFVSKGNQDKMASGSYYGEYMRSMAQLKHHGDRSAKQVLMDRNAYISFLEAQLERVSAACLTTQTFEKRLAEIESQQLSNEQKLSSLSKVFRLNQEYMEQTSEQSRAEMNAFESKLDGWMDKCSTDIQMHEARLTQCAEQLRRCDAYLEKVSDQTQQEVESVRITLDREVEDLKTLVFAAETRLETMQTVQQDTTQQVEALQVLVTDRVDTDLDRIRASISEKHLAMDRAHEQLRESLKSIASELETSWKVDVARVSRSFEERAEDLRDQLDRLEREQAAEVNELKDILRKCLDSQHLISATVVGLQNEIDHTQSVRPTGGKWSSIEAAIQELRENQHSFQSALTLSQSCFQDTDHRSEERYEQLSERLERSEHKFSRLTREFLSSTDQMQSKLLEAIDTAEQKLKEEADSVVQDAIHSFQIESRRTQTHLSVNFSRLEHHVEELESAILEVKSGYSIPKQERGPAEDARCPVDDISNPVESHDIKLITECVARNLEDQLRSVLNSMQREASDQSVKEAALSEHVQSLEKRLHMNTLREEEHRALFPSKLHGNRSYNGTSEKRSSLRSASSSSSKSSSQSKCAGATKPKSNVVSKRKESSVVSKQPNGTLSTAKAKRLKEVSSNLFLQYMEKMLDFVVVSVNQFVLYELLLQTCTLSSIPLALFLMLPPSIEILVSITHKVDHPN</sequence>
<keyword evidence="1" id="KW-0175">Coiled coil</keyword>
<organism evidence="3 4">
    <name type="scientific">Pythium oligandrum</name>
    <name type="common">Mycoparasitic fungus</name>
    <dbReference type="NCBI Taxonomy" id="41045"/>
    <lineage>
        <taxon>Eukaryota</taxon>
        <taxon>Sar</taxon>
        <taxon>Stramenopiles</taxon>
        <taxon>Oomycota</taxon>
        <taxon>Peronosporomycetes</taxon>
        <taxon>Pythiales</taxon>
        <taxon>Pythiaceae</taxon>
        <taxon>Pythium</taxon>
    </lineage>
</organism>
<dbReference type="Proteomes" id="UP000794436">
    <property type="component" value="Unassembled WGS sequence"/>
</dbReference>
<feature type="coiled-coil region" evidence="1">
    <location>
        <begin position="264"/>
        <end position="298"/>
    </location>
</feature>
<keyword evidence="4" id="KW-1185">Reference proteome</keyword>
<protein>
    <submittedName>
        <fullName evidence="3">Uncharacterized protein</fullName>
    </submittedName>
</protein>
<evidence type="ECO:0000313" key="4">
    <source>
        <dbReference type="Proteomes" id="UP000794436"/>
    </source>
</evidence>
<evidence type="ECO:0000256" key="1">
    <source>
        <dbReference type="SAM" id="Coils"/>
    </source>
</evidence>
<evidence type="ECO:0000256" key="2">
    <source>
        <dbReference type="SAM" id="MobiDB-lite"/>
    </source>
</evidence>
<accession>A0A8K1CFD1</accession>
<evidence type="ECO:0000313" key="3">
    <source>
        <dbReference type="EMBL" id="TMW62302.1"/>
    </source>
</evidence>
<feature type="coiled-coil region" evidence="1">
    <location>
        <begin position="362"/>
        <end position="389"/>
    </location>
</feature>
<feature type="region of interest" description="Disordered" evidence="2">
    <location>
        <begin position="550"/>
        <end position="616"/>
    </location>
</feature>